<dbReference type="EMBL" id="LFMY01000004">
    <property type="protein sequence ID" value="OKL61355.1"/>
    <property type="molecule type" value="Genomic_DNA"/>
</dbReference>
<dbReference type="PANTHER" id="PTHR47435:SF4">
    <property type="entry name" value="KELCH REPEAT PROTEIN (AFU_ORTHOLOGUE AFUA_5G12780)"/>
    <property type="match status" value="1"/>
</dbReference>
<feature type="region of interest" description="Disordered" evidence="3">
    <location>
        <begin position="202"/>
        <end position="228"/>
    </location>
</feature>
<evidence type="ECO:0008006" key="6">
    <source>
        <dbReference type="Google" id="ProtNLM"/>
    </source>
</evidence>
<protein>
    <recommendedName>
        <fullName evidence="6">Nitrile-specifier protein 5</fullName>
    </recommendedName>
</protein>
<evidence type="ECO:0000256" key="1">
    <source>
        <dbReference type="ARBA" id="ARBA00022737"/>
    </source>
</evidence>
<dbReference type="RefSeq" id="XP_020121476.1">
    <property type="nucleotide sequence ID" value="XM_020266058.1"/>
</dbReference>
<comment type="caution">
    <text evidence="4">The sequence shown here is derived from an EMBL/GenBank/DDBJ whole genome shotgun (WGS) entry which is preliminary data.</text>
</comment>
<dbReference type="GeneID" id="31003481"/>
<keyword evidence="1" id="KW-0677">Repeat</keyword>
<evidence type="ECO:0000313" key="4">
    <source>
        <dbReference type="EMBL" id="OKL61355.1"/>
    </source>
</evidence>
<proteinExistence type="predicted"/>
<sequence>MAELSAKWNKILDAEILQRSSQTLSVVDGQVYVFGGELRPREPRDNAVHVVSLANEAAFRAVEPASQAPSPRVGTATAAIGENIYLFSGRGGVAMAPIDEEGALWKFNTKSGSWTCVSPSNSGISPIPRSYHCICSDGQDTLYIHAGCPESGRLSDLWSFSLASQQWKELSPAPGPARGGTSIAFAEGKLYRMNGFDGKHEQGGSVDIYSPESDTWDSHSYSPDNKAGPAPRSVSALLPINVHGKSYIVTLFGESDPSNLGHQGAGKMLGDVWAFETAGRTWHHVDTQGDEAPDARGWFGAGVAGKATIVVQGGLGEANNRLGDVWSLSFA</sequence>
<organism evidence="4 5">
    <name type="scientific">Talaromyces atroroseus</name>
    <dbReference type="NCBI Taxonomy" id="1441469"/>
    <lineage>
        <taxon>Eukaryota</taxon>
        <taxon>Fungi</taxon>
        <taxon>Dikarya</taxon>
        <taxon>Ascomycota</taxon>
        <taxon>Pezizomycotina</taxon>
        <taxon>Eurotiomycetes</taxon>
        <taxon>Eurotiomycetidae</taxon>
        <taxon>Eurotiales</taxon>
        <taxon>Trichocomaceae</taxon>
        <taxon>Talaromyces</taxon>
        <taxon>Talaromyces sect. Trachyspermi</taxon>
    </lineage>
</organism>
<dbReference type="PANTHER" id="PTHR47435">
    <property type="entry name" value="KELCH REPEAT PROTEIN (AFU_ORTHOLOGUE AFUA_5G12780)"/>
    <property type="match status" value="1"/>
</dbReference>
<evidence type="ECO:0000256" key="3">
    <source>
        <dbReference type="SAM" id="MobiDB-lite"/>
    </source>
</evidence>
<name>A0A225B3F0_TALAT</name>
<dbReference type="STRING" id="1441469.A0A225B3F0"/>
<gene>
    <name evidence="4" type="ORF">UA08_03726</name>
</gene>
<accession>A0A225B3F0</accession>
<keyword evidence="2" id="KW-0408">Iron</keyword>
<dbReference type="SUPFAM" id="SSF117281">
    <property type="entry name" value="Kelch motif"/>
    <property type="match status" value="2"/>
</dbReference>
<dbReference type="GO" id="GO:0019760">
    <property type="term" value="P:glucosinolate metabolic process"/>
    <property type="evidence" value="ECO:0007669"/>
    <property type="project" value="UniProtKB-ARBA"/>
</dbReference>
<dbReference type="InterPro" id="IPR015915">
    <property type="entry name" value="Kelch-typ_b-propeller"/>
</dbReference>
<dbReference type="Pfam" id="PF24681">
    <property type="entry name" value="Kelch_KLHDC2_KLHL20_DRC7"/>
    <property type="match status" value="1"/>
</dbReference>
<keyword evidence="5" id="KW-1185">Reference proteome</keyword>
<evidence type="ECO:0000313" key="5">
    <source>
        <dbReference type="Proteomes" id="UP000214365"/>
    </source>
</evidence>
<dbReference type="AlphaFoldDB" id="A0A225B3F0"/>
<dbReference type="Gene3D" id="2.120.10.80">
    <property type="entry name" value="Kelch-type beta propeller"/>
    <property type="match status" value="2"/>
</dbReference>
<dbReference type="Proteomes" id="UP000214365">
    <property type="component" value="Unassembled WGS sequence"/>
</dbReference>
<dbReference type="OrthoDB" id="10250130at2759"/>
<evidence type="ECO:0000256" key="2">
    <source>
        <dbReference type="ARBA" id="ARBA00023004"/>
    </source>
</evidence>
<reference evidence="4 5" key="1">
    <citation type="submission" date="2015-06" db="EMBL/GenBank/DDBJ databases">
        <title>Talaromyces atroroseus IBT 11181 draft genome.</title>
        <authorList>
            <person name="Rasmussen K.B."/>
            <person name="Rasmussen S."/>
            <person name="Petersen B."/>
            <person name="Sicheritz-Ponten T."/>
            <person name="Mortensen U.H."/>
            <person name="Thrane U."/>
        </authorList>
    </citation>
    <scope>NUCLEOTIDE SEQUENCE [LARGE SCALE GENOMIC DNA]</scope>
    <source>
        <strain evidence="4 5">IBT 11181</strain>
    </source>
</reference>